<dbReference type="RefSeq" id="XP_033442813.1">
    <property type="nucleotide sequence ID" value="XM_033594500.1"/>
</dbReference>
<dbReference type="AlphaFoldDB" id="A0A6A5R5T7"/>
<organism evidence="2 3">
    <name type="scientific">Didymella exigua CBS 183.55</name>
    <dbReference type="NCBI Taxonomy" id="1150837"/>
    <lineage>
        <taxon>Eukaryota</taxon>
        <taxon>Fungi</taxon>
        <taxon>Dikarya</taxon>
        <taxon>Ascomycota</taxon>
        <taxon>Pezizomycotina</taxon>
        <taxon>Dothideomycetes</taxon>
        <taxon>Pleosporomycetidae</taxon>
        <taxon>Pleosporales</taxon>
        <taxon>Pleosporineae</taxon>
        <taxon>Didymellaceae</taxon>
        <taxon>Didymella</taxon>
    </lineage>
</organism>
<keyword evidence="1" id="KW-0472">Membrane</keyword>
<dbReference type="EMBL" id="ML979022">
    <property type="protein sequence ID" value="KAF1922560.1"/>
    <property type="molecule type" value="Genomic_DNA"/>
</dbReference>
<sequence>MDVSIAGYLLEAVGGSKQGKGVGQSIEVYRPSILHASGVATLSALFIILAILTVTKKVLKRV</sequence>
<reference evidence="2" key="1">
    <citation type="journal article" date="2020" name="Stud. Mycol.">
        <title>101 Dothideomycetes genomes: a test case for predicting lifestyles and emergence of pathogens.</title>
        <authorList>
            <person name="Haridas S."/>
            <person name="Albert R."/>
            <person name="Binder M."/>
            <person name="Bloem J."/>
            <person name="Labutti K."/>
            <person name="Salamov A."/>
            <person name="Andreopoulos B."/>
            <person name="Baker S."/>
            <person name="Barry K."/>
            <person name="Bills G."/>
            <person name="Bluhm B."/>
            <person name="Cannon C."/>
            <person name="Castanera R."/>
            <person name="Culley D."/>
            <person name="Daum C."/>
            <person name="Ezra D."/>
            <person name="Gonzalez J."/>
            <person name="Henrissat B."/>
            <person name="Kuo A."/>
            <person name="Liang C."/>
            <person name="Lipzen A."/>
            <person name="Lutzoni F."/>
            <person name="Magnuson J."/>
            <person name="Mondo S."/>
            <person name="Nolan M."/>
            <person name="Ohm R."/>
            <person name="Pangilinan J."/>
            <person name="Park H.-J."/>
            <person name="Ramirez L."/>
            <person name="Alfaro M."/>
            <person name="Sun H."/>
            <person name="Tritt A."/>
            <person name="Yoshinaga Y."/>
            <person name="Zwiers L.-H."/>
            <person name="Turgeon B."/>
            <person name="Goodwin S."/>
            <person name="Spatafora J."/>
            <person name="Crous P."/>
            <person name="Grigoriev I."/>
        </authorList>
    </citation>
    <scope>NUCLEOTIDE SEQUENCE</scope>
    <source>
        <strain evidence="2">CBS 183.55</strain>
    </source>
</reference>
<proteinExistence type="predicted"/>
<dbReference type="GeneID" id="54352168"/>
<evidence type="ECO:0000313" key="3">
    <source>
        <dbReference type="Proteomes" id="UP000800082"/>
    </source>
</evidence>
<keyword evidence="3" id="KW-1185">Reference proteome</keyword>
<feature type="transmembrane region" description="Helical" evidence="1">
    <location>
        <begin position="33"/>
        <end position="54"/>
    </location>
</feature>
<name>A0A6A5R5T7_9PLEO</name>
<dbReference type="Proteomes" id="UP000800082">
    <property type="component" value="Unassembled WGS sequence"/>
</dbReference>
<protein>
    <submittedName>
        <fullName evidence="2">Uncharacterized protein</fullName>
    </submittedName>
</protein>
<keyword evidence="1" id="KW-1133">Transmembrane helix</keyword>
<gene>
    <name evidence="2" type="ORF">M421DRAFT_426797</name>
</gene>
<accession>A0A6A5R5T7</accession>
<keyword evidence="1" id="KW-0812">Transmembrane</keyword>
<evidence type="ECO:0000256" key="1">
    <source>
        <dbReference type="SAM" id="Phobius"/>
    </source>
</evidence>
<evidence type="ECO:0000313" key="2">
    <source>
        <dbReference type="EMBL" id="KAF1922560.1"/>
    </source>
</evidence>